<keyword evidence="6 11" id="KW-0479">Metal-binding</keyword>
<feature type="binding site" evidence="12">
    <location>
        <begin position="205"/>
        <end position="207"/>
    </location>
    <ligand>
        <name>substrate</name>
    </ligand>
</feature>
<evidence type="ECO:0000256" key="3">
    <source>
        <dbReference type="ARBA" id="ARBA00012214"/>
    </source>
</evidence>
<evidence type="ECO:0000256" key="6">
    <source>
        <dbReference type="ARBA" id="ARBA00022723"/>
    </source>
</evidence>
<dbReference type="GO" id="GO:0005829">
    <property type="term" value="C:cytosol"/>
    <property type="evidence" value="ECO:0007669"/>
    <property type="project" value="TreeGrafter"/>
</dbReference>
<keyword evidence="15" id="KW-1185">Reference proteome</keyword>
<evidence type="ECO:0000313" key="15">
    <source>
        <dbReference type="Proteomes" id="UP000267251"/>
    </source>
</evidence>
<gene>
    <name evidence="14" type="ORF">BJ684DRAFT_1086</name>
</gene>
<keyword evidence="5" id="KW-0317">Glutathione biosynthesis</keyword>
<feature type="binding site" evidence="10">
    <location>
        <position position="211"/>
    </location>
    <ligand>
        <name>substrate</name>
    </ligand>
</feature>
<feature type="binding site" evidence="10">
    <location>
        <position position="453"/>
    </location>
    <ligand>
        <name>substrate</name>
    </ligand>
</feature>
<dbReference type="UniPathway" id="UPA00142">
    <property type="reaction ID" value="UER00210"/>
</dbReference>
<feature type="binding site" evidence="12">
    <location>
        <begin position="266"/>
        <end position="269"/>
    </location>
    <ligand>
        <name>substrate</name>
    </ligand>
</feature>
<feature type="domain" description="Glutathione synthase substrate-binding" evidence="13">
    <location>
        <begin position="197"/>
        <end position="306"/>
    </location>
</feature>
<protein>
    <recommendedName>
        <fullName evidence="3">glutathione synthase</fullName>
        <ecNumber evidence="3">6.3.2.3</ecNumber>
    </recommendedName>
</protein>
<feature type="binding site" evidence="12">
    <location>
        <begin position="464"/>
        <end position="465"/>
    </location>
    <ligand>
        <name>substrate</name>
    </ligand>
</feature>
<dbReference type="InterPro" id="IPR014049">
    <property type="entry name" value="Glutathione_synthase_N_euk"/>
</dbReference>
<keyword evidence="8 10" id="KW-0067">ATP-binding</keyword>
<feature type="binding site" evidence="11">
    <location>
        <position position="128"/>
    </location>
    <ligand>
        <name>Mg(2+)</name>
        <dbReference type="ChEBI" id="CHEBI:18420"/>
    </ligand>
</feature>
<dbReference type="GO" id="GO:0046872">
    <property type="term" value="F:metal ion binding"/>
    <property type="evidence" value="ECO:0007669"/>
    <property type="project" value="UniProtKB-KW"/>
</dbReference>
<dbReference type="Gene3D" id="1.10.1080.10">
    <property type="entry name" value="Glutathione Synthetase, Chain A, domain 3"/>
    <property type="match status" value="1"/>
</dbReference>
<feature type="binding site" evidence="10">
    <location>
        <position position="455"/>
    </location>
    <ligand>
        <name>ATP</name>
        <dbReference type="ChEBI" id="CHEBI:30616"/>
    </ligand>
</feature>
<dbReference type="AlphaFoldDB" id="A0A4P9Y6U0"/>
<dbReference type="EC" id="6.3.2.3" evidence="3"/>
<dbReference type="InterPro" id="IPR014042">
    <property type="entry name" value="Glutathione_synthase_a-hlx"/>
</dbReference>
<dbReference type="PANTHER" id="PTHR11130:SF0">
    <property type="entry name" value="GLUTATHIONE SYNTHETASE"/>
    <property type="match status" value="1"/>
</dbReference>
<keyword evidence="4" id="KW-0436">Ligase</keyword>
<dbReference type="Gene3D" id="3.40.50.1760">
    <property type="entry name" value="Glutathione synthase, substrate-binding domain superfamily, eukaryotic"/>
    <property type="match status" value="1"/>
</dbReference>
<accession>A0A4P9Y6U0</accession>
<feature type="binding site" evidence="11">
    <location>
        <position position="371"/>
    </location>
    <ligand>
        <name>Mg(2+)</name>
        <dbReference type="ChEBI" id="CHEBI:18420"/>
    </ligand>
</feature>
<dbReference type="PIRSF" id="PIRSF001558">
    <property type="entry name" value="GSHase"/>
    <property type="match status" value="1"/>
</dbReference>
<evidence type="ECO:0000256" key="9">
    <source>
        <dbReference type="ARBA" id="ARBA00022842"/>
    </source>
</evidence>
<feature type="binding site" evidence="10">
    <location>
        <position position="309"/>
    </location>
    <ligand>
        <name>ATP</name>
        <dbReference type="ChEBI" id="CHEBI:30616"/>
    </ligand>
</feature>
<dbReference type="InterPro" id="IPR016185">
    <property type="entry name" value="PreATP-grasp_dom_sf"/>
</dbReference>
<comment type="pathway">
    <text evidence="1">Sulfur metabolism; glutathione biosynthesis; glutathione from L-cysteine and L-glutamate: step 2/2.</text>
</comment>
<evidence type="ECO:0000256" key="5">
    <source>
        <dbReference type="ARBA" id="ARBA00022684"/>
    </source>
</evidence>
<sequence>WALGNGLVILPRSTLGSEIDGAITVHAPFSLLPTPFPKGCFKEALALQPIINALVDRVAQDDEYISKIMESVIKVDPFTARMYQLYKETHEIAHARKACTLGILRSDYLLHQETQESSSVTIRQVEVNTIAASFAVLSEKTTLLHRYLDKYRGDGQEKAIGAGINSSLPDNQSAHNIAQALHKANELSFGSEKLGYLLMVVQPEERNIFDQRGIEHALLECSTKGVGPGIRAIRCSLKELGEEASLQPETNHLFFRGHHIQIVYYRSGYTPEDYSAEGPSEVAWEGRKKVELSTAIPCPSAAYHLVGAKKMQQELACPGILERFIPENNDVKRMRSSFAGLYPLDDTAEGEAAVSMALKNPEGYVMKPQREGGGNNIYGQDIPKMLQNLTVRDRGAYILMDLIKPPRAQGLMVREGTVHEDEVVSELGVYGTIVRMHQSGEMAVNGIAGHLLRTKGAETREGGVAVGFAVMDS</sequence>
<dbReference type="GO" id="GO:0004363">
    <property type="term" value="F:glutathione synthase activity"/>
    <property type="evidence" value="ECO:0007669"/>
    <property type="project" value="UniProtKB-EC"/>
</dbReference>
<feature type="binding site" evidence="10">
    <location>
        <position position="105"/>
    </location>
    <ligand>
        <name>substrate</name>
    </ligand>
</feature>
<dbReference type="NCBIfam" id="TIGR01986">
    <property type="entry name" value="glut_syn_euk"/>
    <property type="match status" value="1"/>
</dbReference>
<dbReference type="Gene3D" id="3.30.1490.50">
    <property type="match status" value="1"/>
</dbReference>
<dbReference type="InterPro" id="IPR037013">
    <property type="entry name" value="GSH-S_sub-bd_sf"/>
</dbReference>
<dbReference type="SUPFAM" id="SSF56059">
    <property type="entry name" value="Glutathione synthetase ATP-binding domain-like"/>
    <property type="match status" value="1"/>
</dbReference>
<dbReference type="GO" id="GO:0043295">
    <property type="term" value="F:glutathione binding"/>
    <property type="evidence" value="ECO:0007669"/>
    <property type="project" value="TreeGrafter"/>
</dbReference>
<feature type="non-terminal residue" evidence="14">
    <location>
        <position position="1"/>
    </location>
</feature>
<dbReference type="EMBL" id="KZ987794">
    <property type="protein sequence ID" value="RKP14755.1"/>
    <property type="molecule type" value="Genomic_DNA"/>
</dbReference>
<feature type="binding site" evidence="10">
    <location>
        <position position="461"/>
    </location>
    <ligand>
        <name>ATP</name>
        <dbReference type="ChEBI" id="CHEBI:30616"/>
    </ligand>
</feature>
<evidence type="ECO:0000259" key="13">
    <source>
        <dbReference type="Pfam" id="PF03199"/>
    </source>
</evidence>
<dbReference type="OrthoDB" id="2020073at2759"/>
<feature type="binding site" evidence="10">
    <location>
        <position position="426"/>
    </location>
    <ligand>
        <name>ATP</name>
        <dbReference type="ChEBI" id="CHEBI:30616"/>
    </ligand>
</feature>
<evidence type="ECO:0000256" key="7">
    <source>
        <dbReference type="ARBA" id="ARBA00022741"/>
    </source>
</evidence>
<proteinExistence type="inferred from homology"/>
<feature type="binding site" evidence="10">
    <location>
        <position position="126"/>
    </location>
    <ligand>
        <name>ATP</name>
        <dbReference type="ChEBI" id="CHEBI:30616"/>
    </ligand>
</feature>
<dbReference type="GO" id="GO:0005524">
    <property type="term" value="F:ATP binding"/>
    <property type="evidence" value="ECO:0007669"/>
    <property type="project" value="UniProtKB-KW"/>
</dbReference>
<dbReference type="SUPFAM" id="SSF52440">
    <property type="entry name" value="PreATP-grasp domain"/>
    <property type="match status" value="1"/>
</dbReference>
<dbReference type="InterPro" id="IPR005615">
    <property type="entry name" value="Glutathione_synthase"/>
</dbReference>
<feature type="binding site" evidence="10">
    <location>
        <begin position="400"/>
        <end position="403"/>
    </location>
    <ligand>
        <name>ATP</name>
        <dbReference type="ChEBI" id="CHEBI:30616"/>
    </ligand>
</feature>
<evidence type="ECO:0000256" key="11">
    <source>
        <dbReference type="PIRSR" id="PIRSR001558-2"/>
    </source>
</evidence>
<evidence type="ECO:0000256" key="10">
    <source>
        <dbReference type="PIRSR" id="PIRSR001558-1"/>
    </source>
</evidence>
<evidence type="ECO:0000256" key="8">
    <source>
        <dbReference type="ARBA" id="ARBA00022840"/>
    </source>
</evidence>
<keyword evidence="7 10" id="KW-0547">Nucleotide-binding</keyword>
<dbReference type="PANTHER" id="PTHR11130">
    <property type="entry name" value="GLUTATHIONE SYNTHETASE"/>
    <property type="match status" value="1"/>
</dbReference>
<feature type="binding site" evidence="12">
    <location>
        <begin position="130"/>
        <end position="133"/>
    </location>
    <ligand>
        <name>substrate</name>
    </ligand>
</feature>
<name>A0A4P9Y6U0_9FUNG</name>
<dbReference type="Pfam" id="PF03199">
    <property type="entry name" value="GSH_synthase"/>
    <property type="match status" value="1"/>
</dbReference>
<keyword evidence="9 11" id="KW-0460">Magnesium</keyword>
<feature type="binding site" evidence="10">
    <location>
        <begin position="367"/>
        <end position="376"/>
    </location>
    <ligand>
        <name>ATP</name>
        <dbReference type="ChEBI" id="CHEBI:30616"/>
    </ligand>
</feature>
<reference evidence="15" key="1">
    <citation type="journal article" date="2018" name="Nat. Microbiol.">
        <title>Leveraging single-cell genomics to expand the fungal tree of life.</title>
        <authorList>
            <person name="Ahrendt S.R."/>
            <person name="Quandt C.A."/>
            <person name="Ciobanu D."/>
            <person name="Clum A."/>
            <person name="Salamov A."/>
            <person name="Andreopoulos B."/>
            <person name="Cheng J.F."/>
            <person name="Woyke T."/>
            <person name="Pelin A."/>
            <person name="Henrissat B."/>
            <person name="Reynolds N.K."/>
            <person name="Benny G.L."/>
            <person name="Smith M.E."/>
            <person name="James T.Y."/>
            <person name="Grigoriev I.V."/>
        </authorList>
    </citation>
    <scope>NUCLEOTIDE SEQUENCE [LARGE SCALE GENOMIC DNA]</scope>
</reference>
<dbReference type="InterPro" id="IPR014709">
    <property type="entry name" value="Glutathione_synthase_C_euk"/>
</dbReference>
<evidence type="ECO:0000256" key="1">
    <source>
        <dbReference type="ARBA" id="ARBA00004965"/>
    </source>
</evidence>
<dbReference type="FunFam" id="3.30.1490.50:FF:000002">
    <property type="entry name" value="Glutathione synthetase"/>
    <property type="match status" value="1"/>
</dbReference>
<evidence type="ECO:0000256" key="4">
    <source>
        <dbReference type="ARBA" id="ARBA00022598"/>
    </source>
</evidence>
<comment type="similarity">
    <text evidence="2">Belongs to the eukaryotic GSH synthase family.</text>
</comment>
<comment type="cofactor">
    <cofactor evidence="11">
        <name>Mg(2+)</name>
        <dbReference type="ChEBI" id="CHEBI:18420"/>
    </cofactor>
    <text evidence="11">Binds 1 Mg(2+) ion per subunit.</text>
</comment>
<dbReference type="Pfam" id="PF03917">
    <property type="entry name" value="GSH_synth_ATP"/>
    <property type="match status" value="1"/>
</dbReference>
<feature type="non-terminal residue" evidence="14">
    <location>
        <position position="473"/>
    </location>
</feature>
<organism evidence="14 15">
    <name type="scientific">Piptocephalis cylindrospora</name>
    <dbReference type="NCBI Taxonomy" id="1907219"/>
    <lineage>
        <taxon>Eukaryota</taxon>
        <taxon>Fungi</taxon>
        <taxon>Fungi incertae sedis</taxon>
        <taxon>Zoopagomycota</taxon>
        <taxon>Zoopagomycotina</taxon>
        <taxon>Zoopagomycetes</taxon>
        <taxon>Zoopagales</taxon>
        <taxon>Piptocephalidaceae</taxon>
        <taxon>Piptocephalis</taxon>
    </lineage>
</organism>
<evidence type="ECO:0000256" key="2">
    <source>
        <dbReference type="ARBA" id="ARBA00010385"/>
    </source>
</evidence>
<feature type="binding site" evidence="11">
    <location>
        <position position="126"/>
    </location>
    <ligand>
        <name>Mg(2+)</name>
        <dbReference type="ChEBI" id="CHEBI:18420"/>
    </ligand>
</feature>
<dbReference type="InterPro" id="IPR004887">
    <property type="entry name" value="GSH_synth_subst-bd"/>
</dbReference>
<feature type="binding site" evidence="10">
    <location>
        <position position="378"/>
    </location>
    <ligand>
        <name>ATP</name>
        <dbReference type="ChEBI" id="CHEBI:30616"/>
    </ligand>
</feature>
<dbReference type="Gene3D" id="3.30.1490.80">
    <property type="match status" value="1"/>
</dbReference>
<evidence type="ECO:0000256" key="12">
    <source>
        <dbReference type="PIRSR" id="PIRSR001558-3"/>
    </source>
</evidence>
<dbReference type="Proteomes" id="UP000267251">
    <property type="component" value="Unassembled WGS sequence"/>
</dbReference>
<dbReference type="Gene3D" id="3.30.470.20">
    <property type="entry name" value="ATP-grasp fold, B domain"/>
    <property type="match status" value="1"/>
</dbReference>
<evidence type="ECO:0000313" key="14">
    <source>
        <dbReference type="EMBL" id="RKP14755.1"/>
    </source>
</evidence>